<evidence type="ECO:0000256" key="3">
    <source>
        <dbReference type="ARBA" id="ARBA00022989"/>
    </source>
</evidence>
<dbReference type="Proteomes" id="UP000291151">
    <property type="component" value="Chromosome"/>
</dbReference>
<evidence type="ECO:0000313" key="6">
    <source>
        <dbReference type="EMBL" id="QBK27223.1"/>
    </source>
</evidence>
<keyword evidence="3" id="KW-1133">Transmembrane helix</keyword>
<evidence type="ECO:0000256" key="1">
    <source>
        <dbReference type="ARBA" id="ARBA00004141"/>
    </source>
</evidence>
<comment type="subcellular location">
    <subcellularLocation>
        <location evidence="1">Membrane</location>
        <topology evidence="1">Multi-pass membrane protein</topology>
    </subcellularLocation>
</comment>
<gene>
    <name evidence="6" type="ORF">DKZ56_13910</name>
</gene>
<name>A0A4P6UVA2_9BACL</name>
<evidence type="ECO:0000256" key="2">
    <source>
        <dbReference type="ARBA" id="ARBA00022692"/>
    </source>
</evidence>
<dbReference type="InterPro" id="IPR010432">
    <property type="entry name" value="RDD"/>
</dbReference>
<dbReference type="EMBL" id="CP036528">
    <property type="protein sequence ID" value="QBK27223.1"/>
    <property type="molecule type" value="Genomic_DNA"/>
</dbReference>
<proteinExistence type="predicted"/>
<dbReference type="AlphaFoldDB" id="A0A4P6UVA2"/>
<dbReference type="KEGG" id="uth:DKZ56_13910"/>
<dbReference type="GO" id="GO:0016020">
    <property type="term" value="C:membrane"/>
    <property type="evidence" value="ECO:0007669"/>
    <property type="project" value="UniProtKB-SubCell"/>
</dbReference>
<feature type="domain" description="RDD" evidence="5">
    <location>
        <begin position="7"/>
        <end position="93"/>
    </location>
</feature>
<keyword evidence="4" id="KW-0472">Membrane</keyword>
<evidence type="ECO:0000313" key="7">
    <source>
        <dbReference type="Proteomes" id="UP000291151"/>
    </source>
</evidence>
<reference evidence="6 7" key="1">
    <citation type="submission" date="2019-02" db="EMBL/GenBank/DDBJ databases">
        <title>Ureibacillus thermophilus.</title>
        <authorList>
            <person name="Sunny J.S."/>
            <person name="Natarajan A."/>
            <person name="Saleena L.M."/>
        </authorList>
    </citation>
    <scope>NUCLEOTIDE SEQUENCE [LARGE SCALE GENOMIC DNA]</scope>
    <source>
        <strain evidence="6 7">LM102</strain>
    </source>
</reference>
<evidence type="ECO:0000256" key="4">
    <source>
        <dbReference type="ARBA" id="ARBA00023136"/>
    </source>
</evidence>
<evidence type="ECO:0000259" key="5">
    <source>
        <dbReference type="Pfam" id="PF06271"/>
    </source>
</evidence>
<organism evidence="6 7">
    <name type="scientific">Ureibacillus thermophilus</name>
    <dbReference type="NCBI Taxonomy" id="367743"/>
    <lineage>
        <taxon>Bacteria</taxon>
        <taxon>Bacillati</taxon>
        <taxon>Bacillota</taxon>
        <taxon>Bacilli</taxon>
        <taxon>Bacillales</taxon>
        <taxon>Caryophanaceae</taxon>
        <taxon>Ureibacillus</taxon>
    </lineage>
</organism>
<accession>A0A4P6UVA2</accession>
<keyword evidence="7" id="KW-1185">Reference proteome</keyword>
<sequence>MKELTKKRLKACAIDLAISTALTFGIEYLLRKKVKSEFVHNVVTPTAVFWGLEYAQFKNSGQTIGYKMMGLKLEREDGSKPTCKQILKRSAYRDTLGLFSYLNNREAYEGEDGSRLAQDRFAGTVVKEIE</sequence>
<dbReference type="RefSeq" id="WP_208650529.1">
    <property type="nucleotide sequence ID" value="NZ_CP036528.1"/>
</dbReference>
<dbReference type="Pfam" id="PF06271">
    <property type="entry name" value="RDD"/>
    <property type="match status" value="1"/>
</dbReference>
<protein>
    <submittedName>
        <fullName evidence="6">RDD family protein</fullName>
    </submittedName>
</protein>
<keyword evidence="2" id="KW-0812">Transmembrane</keyword>